<accession>A8LID9</accession>
<keyword evidence="2" id="KW-0812">Transmembrane</keyword>
<feature type="transmembrane region" description="Helical" evidence="2">
    <location>
        <begin position="31"/>
        <end position="54"/>
    </location>
</feature>
<name>A8LID9_DINSH</name>
<gene>
    <name evidence="3" type="ordered locus">Dshi_1251</name>
</gene>
<dbReference type="HOGENOM" id="CLU_2368352_0_0_5"/>
<evidence type="ECO:0000313" key="3">
    <source>
        <dbReference type="EMBL" id="ABV92993.1"/>
    </source>
</evidence>
<dbReference type="KEGG" id="dsh:Dshi_1251"/>
<keyword evidence="2" id="KW-1133">Transmembrane helix</keyword>
<proteinExistence type="predicted"/>
<organism evidence="3 4">
    <name type="scientific">Dinoroseobacter shibae (strain DSM 16493 / NCIMB 14021 / DFL 12)</name>
    <dbReference type="NCBI Taxonomy" id="398580"/>
    <lineage>
        <taxon>Bacteria</taxon>
        <taxon>Pseudomonadati</taxon>
        <taxon>Pseudomonadota</taxon>
        <taxon>Alphaproteobacteria</taxon>
        <taxon>Rhodobacterales</taxon>
        <taxon>Roseobacteraceae</taxon>
        <taxon>Dinoroseobacter</taxon>
    </lineage>
</organism>
<evidence type="ECO:0000256" key="2">
    <source>
        <dbReference type="SAM" id="Phobius"/>
    </source>
</evidence>
<evidence type="ECO:0000313" key="4">
    <source>
        <dbReference type="Proteomes" id="UP000006833"/>
    </source>
</evidence>
<keyword evidence="2" id="KW-0472">Membrane</keyword>
<dbReference type="EMBL" id="CP000830">
    <property type="protein sequence ID" value="ABV92993.1"/>
    <property type="molecule type" value="Genomic_DNA"/>
</dbReference>
<evidence type="ECO:0000256" key="1">
    <source>
        <dbReference type="SAM" id="MobiDB-lite"/>
    </source>
</evidence>
<dbReference type="Proteomes" id="UP000006833">
    <property type="component" value="Chromosome"/>
</dbReference>
<keyword evidence="4" id="KW-1185">Reference proteome</keyword>
<dbReference type="AlphaFoldDB" id="A8LID9"/>
<sequence>MEPSLLQVYECRESVGILAYWLYAVGPDTCLSLVGSLLQLALVLAAILAAKHIVMRKISAARQRRRASAADQSAASDSPGWIDGKPAIYTKFPQR</sequence>
<protein>
    <submittedName>
        <fullName evidence="3">Uncharacterized protein</fullName>
    </submittedName>
</protein>
<feature type="region of interest" description="Disordered" evidence="1">
    <location>
        <begin position="67"/>
        <end position="95"/>
    </location>
</feature>
<dbReference type="RefSeq" id="WP_012177923.1">
    <property type="nucleotide sequence ID" value="NC_009952.1"/>
</dbReference>
<reference evidence="4" key="1">
    <citation type="journal article" date="2010" name="ISME J.">
        <title>The complete genome sequence of the algal symbiont Dinoroseobacter shibae: a hitchhiker's guide to life in the sea.</title>
        <authorList>
            <person name="Wagner-Dobler I."/>
            <person name="Ballhausen B."/>
            <person name="Berger M."/>
            <person name="Brinkhoff T."/>
            <person name="Buchholz I."/>
            <person name="Bunk B."/>
            <person name="Cypionka H."/>
            <person name="Daniel R."/>
            <person name="Drepper T."/>
            <person name="Gerdts G."/>
            <person name="Hahnke S."/>
            <person name="Han C."/>
            <person name="Jahn D."/>
            <person name="Kalhoefer D."/>
            <person name="Kiss H."/>
            <person name="Klenk H.P."/>
            <person name="Kyrpides N."/>
            <person name="Liebl W."/>
            <person name="Liesegang H."/>
            <person name="Meincke L."/>
            <person name="Pati A."/>
            <person name="Petersen J."/>
            <person name="Piekarski T."/>
            <person name="Pommerenke C."/>
            <person name="Pradella S."/>
            <person name="Pukall R."/>
            <person name="Rabus R."/>
            <person name="Stackebrandt E."/>
            <person name="Thole S."/>
            <person name="Thompson L."/>
            <person name="Tielen P."/>
            <person name="Tomasch J."/>
            <person name="von Jan M."/>
            <person name="Wanphrut N."/>
            <person name="Wichels A."/>
            <person name="Zech H."/>
            <person name="Simon M."/>
        </authorList>
    </citation>
    <scope>NUCLEOTIDE SEQUENCE [LARGE SCALE GENOMIC DNA]</scope>
    <source>
        <strain evidence="4">DSM 16493 / NCIMB 14021 / DFL 12</strain>
    </source>
</reference>
<feature type="compositionally biased region" description="Low complexity" evidence="1">
    <location>
        <begin position="69"/>
        <end position="78"/>
    </location>
</feature>